<evidence type="ECO:0000256" key="10">
    <source>
        <dbReference type="ARBA" id="ARBA00022679"/>
    </source>
</evidence>
<keyword evidence="14" id="KW-0206">Cytoskeleton</keyword>
<comment type="similarity">
    <text evidence="5">In the C-terminal section; belongs to the cyclodeaminase/cyclohydrolase family.</text>
</comment>
<dbReference type="SMART" id="SM01221">
    <property type="entry name" value="FTCD"/>
    <property type="match status" value="1"/>
</dbReference>
<evidence type="ECO:0000313" key="23">
    <source>
        <dbReference type="EMBL" id="TYB30490.1"/>
    </source>
</evidence>
<keyword evidence="20" id="KW-0175">Coiled coil</keyword>
<dbReference type="GO" id="GO:0005542">
    <property type="term" value="F:folic acid binding"/>
    <property type="evidence" value="ECO:0007669"/>
    <property type="project" value="UniProtKB-KW"/>
</dbReference>
<comment type="similarity">
    <text evidence="4">In the N-terminal section; belongs to the formiminotransferase family.</text>
</comment>
<keyword evidence="9" id="KW-0963">Cytoplasm</keyword>
<dbReference type="InterPro" id="IPR004227">
    <property type="entry name" value="Formiminotransferase_cat"/>
</dbReference>
<evidence type="ECO:0000256" key="12">
    <source>
        <dbReference type="ARBA" id="ARBA00022954"/>
    </source>
</evidence>
<keyword evidence="24" id="KW-1185">Reference proteome</keyword>
<keyword evidence="12" id="KW-0290">Folate-binding</keyword>
<feature type="coiled-coil region" evidence="20">
    <location>
        <begin position="413"/>
        <end position="440"/>
    </location>
</feature>
<evidence type="ECO:0000259" key="21">
    <source>
        <dbReference type="SMART" id="SM01221"/>
    </source>
</evidence>
<evidence type="ECO:0000256" key="19">
    <source>
        <dbReference type="ARBA" id="ARBA00030029"/>
    </source>
</evidence>
<dbReference type="Gene3D" id="3.30.70.670">
    <property type="entry name" value="Formiminotransferase, C-terminal subdomain"/>
    <property type="match status" value="1"/>
</dbReference>
<evidence type="ECO:0000256" key="18">
    <source>
        <dbReference type="ARBA" id="ARBA00025915"/>
    </source>
</evidence>
<comment type="function">
    <text evidence="17">Folate-dependent enzyme, that displays both transferase and deaminase activity. Serves to channel one-carbon units from formiminoglutamate to the folate pool.</text>
</comment>
<dbReference type="InterPro" id="IPR012886">
    <property type="entry name" value="Formiminotransferase_N"/>
</dbReference>
<dbReference type="Pfam" id="PF07837">
    <property type="entry name" value="FTCD_N"/>
    <property type="match status" value="1"/>
</dbReference>
<dbReference type="PANTHER" id="PTHR12234">
    <property type="entry name" value="FORMIMINOTRANSFERASE-CYCLODEAMINASE"/>
    <property type="match status" value="1"/>
</dbReference>
<evidence type="ECO:0000256" key="17">
    <source>
        <dbReference type="ARBA" id="ARBA00025506"/>
    </source>
</evidence>
<protein>
    <recommendedName>
        <fullName evidence="8">Formimidoyltransferase-cyclodeaminase</fullName>
        <ecNumber evidence="6">2.1.2.5</ecNumber>
        <ecNumber evidence="7">4.3.1.4</ecNumber>
    </recommendedName>
    <alternativeName>
        <fullName evidence="19">Formiminotransferase-cyclodeaminase</fullName>
    </alternativeName>
</protein>
<dbReference type="InterPro" id="IPR037070">
    <property type="entry name" value="Formiminotransferase_C_sf"/>
</dbReference>
<feature type="domain" description="Formiminotransferase C-terminal subdomain" evidence="21">
    <location>
        <begin position="181"/>
        <end position="355"/>
    </location>
</feature>
<evidence type="ECO:0000256" key="1">
    <source>
        <dbReference type="ARBA" id="ARBA00004114"/>
    </source>
</evidence>
<evidence type="ECO:0000256" key="14">
    <source>
        <dbReference type="ARBA" id="ARBA00023212"/>
    </source>
</evidence>
<dbReference type="InterPro" id="IPR007044">
    <property type="entry name" value="Cyclodeamin/CycHdrlase"/>
</dbReference>
<organism evidence="23 24">
    <name type="scientific">Candidatus Mcinerneyibacterium aminivorans</name>
    <dbReference type="NCBI Taxonomy" id="2703815"/>
    <lineage>
        <taxon>Bacteria</taxon>
        <taxon>Candidatus Macinerneyibacteriota</taxon>
        <taxon>Candidatus Mcinerneyibacteria</taxon>
        <taxon>Candidatus Mcinerneyibacteriales</taxon>
        <taxon>Candidatus Mcinerneyibacteriaceae</taxon>
        <taxon>Candidatus Mcinerneyibacterium</taxon>
    </lineage>
</organism>
<gene>
    <name evidence="23" type="primary">ftcD</name>
    <name evidence="23" type="ORF">FXF47_08880</name>
</gene>
<evidence type="ECO:0000256" key="15">
    <source>
        <dbReference type="ARBA" id="ARBA00023239"/>
    </source>
</evidence>
<evidence type="ECO:0000256" key="13">
    <source>
        <dbReference type="ARBA" id="ARBA00023034"/>
    </source>
</evidence>
<comment type="caution">
    <text evidence="23">The sequence shown here is derived from an EMBL/GenBank/DDBJ whole genome shotgun (WGS) entry which is preliminary data.</text>
</comment>
<dbReference type="NCBIfam" id="TIGR02024">
    <property type="entry name" value="FtcD"/>
    <property type="match status" value="1"/>
</dbReference>
<evidence type="ECO:0000256" key="16">
    <source>
        <dbReference type="ARBA" id="ARBA00023268"/>
    </source>
</evidence>
<dbReference type="SUPFAM" id="SSF101262">
    <property type="entry name" value="Methenyltetrahydrofolate cyclohydrolase-like"/>
    <property type="match status" value="1"/>
</dbReference>
<keyword evidence="15" id="KW-0456">Lyase</keyword>
<comment type="subunit">
    <text evidence="18">Homooctamer, including four polyglutamate binding sites. The subunits are arranged as a tetramer of dimers, and form a planar ring-shaped structure.</text>
</comment>
<dbReference type="EMBL" id="VSIX01000130">
    <property type="protein sequence ID" value="TYB30490.1"/>
    <property type="molecule type" value="Genomic_DNA"/>
</dbReference>
<sequence>MDKIVECVPNFSEGRDKDIINQITGEIEEVENTILLDVDPGEDTNRTVVTFVGTPDAVKKAAFKAIKKASELIDMSQHEGAHPRMGATDVCPFVPVKNVSMDDCIEIANQVGEKVGSELDIPVYLYENAATKPERQNLANIREGEYEALPEKMKNPEFKPDYGPQKFNKKSGATVIGAREFLIAYNINLNTKDAKAAKDIALELRERGRARRREKDGKIIRDEDGNALRTKGKFKSVKAIGWYVEDFKTAQISINLTNYKIANMHHVFDAAREEANKRGYRVTGSELVGLAPLDAIKQAGEYYLKKQNKICKRYMPIEGQSRGIPEKEIVDIAIKSLGLNDVTDFNPEEKIIEYKIEKEQDSSKLVDMKITEFADELSSNSPAPGGGSVAALSGSLSAALSSMVANLTYDYKYKDVKEEMEEVAIEAQKLKRKYLELIDKDTQAFNKYMKARKKGKEALEKAAKFATQVPFESLKLTGDLLELADKVAEKGNPNAVSDAAVAAILAESAAEGAYLNVKINLPTVEDEEFVKEIKSKSTEILDKIKKFKKEIVEKVEKNL</sequence>
<reference evidence="23" key="1">
    <citation type="submission" date="2019-08" db="EMBL/GenBank/DDBJ databases">
        <title>Genomic characterization of a novel candidate phylum (ARYD3) from a high temperature, high salinity tertiary oil reservoir in north central Oklahoma, USA.</title>
        <authorList>
            <person name="Youssef N.H."/>
            <person name="Yadav A."/>
            <person name="Elshahed M.S."/>
        </authorList>
    </citation>
    <scope>NUCLEOTIDE SEQUENCE [LARGE SCALE GENOMIC DNA]</scope>
    <source>
        <strain evidence="23">ARYD3</strain>
    </source>
</reference>
<feature type="domain" description="Formiminotransferase N-terminal subdomain" evidence="22">
    <location>
        <begin position="3"/>
        <end position="180"/>
    </location>
</feature>
<evidence type="ECO:0000256" key="20">
    <source>
        <dbReference type="SAM" id="Coils"/>
    </source>
</evidence>
<dbReference type="InterPro" id="IPR022384">
    <property type="entry name" value="FormiminoTrfase_cat_dom_sf"/>
</dbReference>
<keyword evidence="13" id="KW-0333">Golgi apparatus</keyword>
<dbReference type="GO" id="GO:0019556">
    <property type="term" value="P:L-histidine catabolic process to glutamate and formamide"/>
    <property type="evidence" value="ECO:0007669"/>
    <property type="project" value="UniProtKB-UniPathway"/>
</dbReference>
<evidence type="ECO:0000256" key="4">
    <source>
        <dbReference type="ARBA" id="ARBA00008297"/>
    </source>
</evidence>
<evidence type="ECO:0000256" key="9">
    <source>
        <dbReference type="ARBA" id="ARBA00022490"/>
    </source>
</evidence>
<comment type="subcellular location">
    <subcellularLocation>
        <location evidence="1">Cytoplasm</location>
        <location evidence="1">Cytoskeleton</location>
        <location evidence="1">Microtubule organizing center</location>
        <location evidence="1">Centrosome</location>
        <location evidence="1">Centriole</location>
    </subcellularLocation>
    <subcellularLocation>
        <location evidence="2">Golgi apparatus</location>
    </subcellularLocation>
</comment>
<evidence type="ECO:0000256" key="7">
    <source>
        <dbReference type="ARBA" id="ARBA00012998"/>
    </source>
</evidence>
<accession>A0A5D0MGB2</accession>
<dbReference type="Proteomes" id="UP000324143">
    <property type="component" value="Unassembled WGS sequence"/>
</dbReference>
<dbReference type="Pfam" id="PF04961">
    <property type="entry name" value="FTCD_C"/>
    <property type="match status" value="1"/>
</dbReference>
<dbReference type="GO" id="GO:0005814">
    <property type="term" value="C:centriole"/>
    <property type="evidence" value="ECO:0007669"/>
    <property type="project" value="UniProtKB-SubCell"/>
</dbReference>
<dbReference type="EC" id="4.3.1.4" evidence="7"/>
<dbReference type="SUPFAM" id="SSF55116">
    <property type="entry name" value="Formiminotransferase domain of formiminotransferase-cyclodeaminase"/>
    <property type="match status" value="2"/>
</dbReference>
<evidence type="ECO:0000256" key="5">
    <source>
        <dbReference type="ARBA" id="ARBA00010825"/>
    </source>
</evidence>
<evidence type="ECO:0000259" key="22">
    <source>
        <dbReference type="SMART" id="SM01222"/>
    </source>
</evidence>
<comment type="pathway">
    <text evidence="3">Amino-acid degradation; L-histidine degradation into L-glutamate; L-glutamate from N-formimidoyl-L-glutamate (transferase route): step 1/1.</text>
</comment>
<dbReference type="GO" id="GO:0019557">
    <property type="term" value="P:L-histidine catabolic process to glutamate and formate"/>
    <property type="evidence" value="ECO:0007669"/>
    <property type="project" value="UniProtKB-UniPathway"/>
</dbReference>
<dbReference type="InterPro" id="IPR013802">
    <property type="entry name" value="Formiminotransferase_C"/>
</dbReference>
<dbReference type="Pfam" id="PF02971">
    <property type="entry name" value="FTCD"/>
    <property type="match status" value="1"/>
</dbReference>
<dbReference type="Gene3D" id="3.30.990.10">
    <property type="entry name" value="Formiminotransferase, N-terminal subdomain"/>
    <property type="match status" value="1"/>
</dbReference>
<evidence type="ECO:0000313" key="24">
    <source>
        <dbReference type="Proteomes" id="UP000324143"/>
    </source>
</evidence>
<dbReference type="UniPathway" id="UPA00379">
    <property type="reaction ID" value="UER00555"/>
</dbReference>
<dbReference type="FunFam" id="3.30.990.10:FF:000001">
    <property type="entry name" value="Formimidoyltransferase cyclodeaminase"/>
    <property type="match status" value="1"/>
</dbReference>
<dbReference type="InterPro" id="IPR051623">
    <property type="entry name" value="FTCD"/>
</dbReference>
<dbReference type="EC" id="2.1.2.5" evidence="6"/>
<evidence type="ECO:0000256" key="3">
    <source>
        <dbReference type="ARBA" id="ARBA00005082"/>
    </source>
</evidence>
<dbReference type="SMART" id="SM01222">
    <property type="entry name" value="FTCD_N"/>
    <property type="match status" value="1"/>
</dbReference>
<name>A0A5D0MGB2_9BACT</name>
<evidence type="ECO:0000256" key="11">
    <source>
        <dbReference type="ARBA" id="ARBA00022808"/>
    </source>
</evidence>
<keyword evidence="10 23" id="KW-0808">Transferase</keyword>
<evidence type="ECO:0000256" key="6">
    <source>
        <dbReference type="ARBA" id="ARBA00012252"/>
    </source>
</evidence>
<dbReference type="InterPro" id="IPR036178">
    <property type="entry name" value="Formintransfe-cycloase-like_sf"/>
</dbReference>
<evidence type="ECO:0000256" key="2">
    <source>
        <dbReference type="ARBA" id="ARBA00004555"/>
    </source>
</evidence>
<dbReference type="GO" id="GO:0030409">
    <property type="term" value="F:glutamate formimidoyltransferase activity"/>
    <property type="evidence" value="ECO:0007669"/>
    <property type="project" value="UniProtKB-EC"/>
</dbReference>
<keyword evidence="16" id="KW-0511">Multifunctional enzyme</keyword>
<dbReference type="GO" id="GO:0030412">
    <property type="term" value="F:formimidoyltetrahydrofolate cyclodeaminase activity"/>
    <property type="evidence" value="ECO:0007669"/>
    <property type="project" value="UniProtKB-EC"/>
</dbReference>
<keyword evidence="11" id="KW-0369">Histidine metabolism</keyword>
<dbReference type="Gene3D" id="1.20.120.680">
    <property type="entry name" value="Formiminotetrahydrofolate cyclodeaminase monomer, up-and-down helical bundle"/>
    <property type="match status" value="1"/>
</dbReference>
<dbReference type="InterPro" id="IPR037064">
    <property type="entry name" value="Formiminotransferase_N_sf"/>
</dbReference>
<evidence type="ECO:0000256" key="8">
    <source>
        <dbReference type="ARBA" id="ARBA00017787"/>
    </source>
</evidence>
<dbReference type="AlphaFoldDB" id="A0A5D0MGB2"/>
<dbReference type="PANTHER" id="PTHR12234:SF0">
    <property type="entry name" value="FORMIMIDOYLTRANSFERASE-CYCLODEAMINASE"/>
    <property type="match status" value="1"/>
</dbReference>
<proteinExistence type="inferred from homology"/>